<dbReference type="SUPFAM" id="SSF53448">
    <property type="entry name" value="Nucleotide-diphospho-sugar transferases"/>
    <property type="match status" value="1"/>
</dbReference>
<sequence length="387" mass="40374">MTTGTLVCLVVDGTTDPGPGVRAARRLHDVDGRGVDVLVLDDRPDAGPADTLTTLCREEGTSLYRSPRPLGAVPAGNLALAAARACGHDMVVLADAGLVLAGGAVAALRQGAGTDVACVCAWSDDAGEYSIHLGDAADRYVERDAVDWLAAVLGEAMGDDAFDVPLVVGACTAFSTAAVATVGLLDTAYPDLATATADWSLRARASGLHTRLAPRALAVRSGGVPTTGGTDGLGRYVTGPVEGRGWRLVRQRFPQVPDQLDAFRTSRLVENARYGAARHVVVAGARRHGWTIDVGRDPGADDWTTARCHVRPDDPATWTVRFRGQHLLRRAEAGEDVEVSLTELFVRRPDALAADAEDPAAAELVARVARRVATAHVTSGDAAGGDA</sequence>
<organism evidence="1 2">
    <name type="scientific">Cellulomonas avistercoris</name>
    <dbReference type="NCBI Taxonomy" id="2762242"/>
    <lineage>
        <taxon>Bacteria</taxon>
        <taxon>Bacillati</taxon>
        <taxon>Actinomycetota</taxon>
        <taxon>Actinomycetes</taxon>
        <taxon>Micrococcales</taxon>
        <taxon>Cellulomonadaceae</taxon>
        <taxon>Cellulomonas</taxon>
    </lineage>
</organism>
<name>A0ABR8QIG9_9CELL</name>
<proteinExistence type="predicted"/>
<dbReference type="EMBL" id="JACSQV010000023">
    <property type="protein sequence ID" value="MBD7920225.1"/>
    <property type="molecule type" value="Genomic_DNA"/>
</dbReference>
<reference evidence="1 2" key="1">
    <citation type="submission" date="2020-08" db="EMBL/GenBank/DDBJ databases">
        <title>A Genomic Blueprint of the Chicken Gut Microbiome.</title>
        <authorList>
            <person name="Gilroy R."/>
            <person name="Ravi A."/>
            <person name="Getino M."/>
            <person name="Pursley I."/>
            <person name="Horton D.L."/>
            <person name="Alikhan N.-F."/>
            <person name="Baker D."/>
            <person name="Gharbi K."/>
            <person name="Hall N."/>
            <person name="Watson M."/>
            <person name="Adriaenssens E.M."/>
            <person name="Foster-Nyarko E."/>
            <person name="Jarju S."/>
            <person name="Secka A."/>
            <person name="Antonio M."/>
            <person name="Oren A."/>
            <person name="Chaudhuri R."/>
            <person name="La Ragione R.M."/>
            <person name="Hildebrand F."/>
            <person name="Pallen M.J."/>
        </authorList>
    </citation>
    <scope>NUCLEOTIDE SEQUENCE [LARGE SCALE GENOMIC DNA]</scope>
    <source>
        <strain evidence="1 2">Sa3CUA2</strain>
    </source>
</reference>
<gene>
    <name evidence="1" type="ORF">H9657_18285</name>
</gene>
<evidence type="ECO:0008006" key="3">
    <source>
        <dbReference type="Google" id="ProtNLM"/>
    </source>
</evidence>
<dbReference type="Proteomes" id="UP000604241">
    <property type="component" value="Unassembled WGS sequence"/>
</dbReference>
<protein>
    <recommendedName>
        <fullName evidence="3">Glycosyltransferase 2-like domain-containing protein</fullName>
    </recommendedName>
</protein>
<evidence type="ECO:0000313" key="1">
    <source>
        <dbReference type="EMBL" id="MBD7920225.1"/>
    </source>
</evidence>
<dbReference type="Gene3D" id="3.90.550.10">
    <property type="entry name" value="Spore Coat Polysaccharide Biosynthesis Protein SpsA, Chain A"/>
    <property type="match status" value="1"/>
</dbReference>
<dbReference type="InterPro" id="IPR029044">
    <property type="entry name" value="Nucleotide-diphossugar_trans"/>
</dbReference>
<comment type="caution">
    <text evidence="1">The sequence shown here is derived from an EMBL/GenBank/DDBJ whole genome shotgun (WGS) entry which is preliminary data.</text>
</comment>
<evidence type="ECO:0000313" key="2">
    <source>
        <dbReference type="Proteomes" id="UP000604241"/>
    </source>
</evidence>
<dbReference type="RefSeq" id="WP_191784869.1">
    <property type="nucleotide sequence ID" value="NZ_JACSQV010000023.1"/>
</dbReference>
<keyword evidence="2" id="KW-1185">Reference proteome</keyword>
<accession>A0ABR8QIG9</accession>